<accession>A0A6L5Y0Z6</accession>
<protein>
    <submittedName>
        <fullName evidence="1">Uncharacterized protein</fullName>
    </submittedName>
</protein>
<reference evidence="1 2" key="1">
    <citation type="submission" date="2019-08" db="EMBL/GenBank/DDBJ databases">
        <title>In-depth cultivation of the pig gut microbiome towards novel bacterial diversity and tailored functional studies.</title>
        <authorList>
            <person name="Wylensek D."/>
            <person name="Hitch T.C.A."/>
            <person name="Clavel T."/>
        </authorList>
    </citation>
    <scope>NUCLEOTIDE SEQUENCE [LARGE SCALE GENOMIC DNA]</scope>
    <source>
        <strain evidence="1 2">WCA-693-APC-MOT-I</strain>
    </source>
</reference>
<dbReference type="Proteomes" id="UP000482209">
    <property type="component" value="Unassembled WGS sequence"/>
</dbReference>
<dbReference type="EMBL" id="VUMT01000031">
    <property type="protein sequence ID" value="MSS64820.1"/>
    <property type="molecule type" value="Genomic_DNA"/>
</dbReference>
<sequence>MEFDYLKQFEDRMKHMGMYTMLIKNIINKKTLAGYGFVKEEEQITVVFSIMLFIMEQSLKDENCTIDDIALFFDELNTYFFHKNMNYEQCKDAVDFIVNTILGNDGKPMYFDCYNYEKRTYEKKYINYIGNRSVDMQADMEEGIGRNGLRRTVYYMTDDGYNLILSTLEVESNMKLTVQEIIFKLHLEKADYEKAVDSIKDIFQRMKIQLKKMEDAVNRIRQNALNYSVSDYKQLMKDNLSMLESTKQKFSSYEELVKSRMKELEEQNINVRKLDKKEEENLNNLKTIDRYLRKTIESHQVILNAHLDFKSIYDQQLYEMTQMAFIKRFDLRNELYSKVMEDASLLENIHYFLNPLFRRELDKTYNINKCLEIQRPTRKKKEEEKGELLDFDEELWEQEQKEKIRKKLEKYNKSAAVILNYAVSEGEISLEQLVAKITEEEKRQLIPTIDIFKEIVIEMLKEREVDLESIRKYNREYIYEEPTEFELRDTIYNVIGDSNIKMFKAGRMEDGKKVCIGELLDEDTGERKKIICSNIYFKVEV</sequence>
<keyword evidence="2" id="KW-1185">Reference proteome</keyword>
<evidence type="ECO:0000313" key="2">
    <source>
        <dbReference type="Proteomes" id="UP000482209"/>
    </source>
</evidence>
<proteinExistence type="predicted"/>
<name>A0A6L5Y0Z6_9FIRM</name>
<comment type="caution">
    <text evidence="1">The sequence shown here is derived from an EMBL/GenBank/DDBJ whole genome shotgun (WGS) entry which is preliminary data.</text>
</comment>
<organism evidence="1 2">
    <name type="scientific">Velocimicrobium porci</name>
    <dbReference type="NCBI Taxonomy" id="2606634"/>
    <lineage>
        <taxon>Bacteria</taxon>
        <taxon>Bacillati</taxon>
        <taxon>Bacillota</taxon>
        <taxon>Clostridia</taxon>
        <taxon>Lachnospirales</taxon>
        <taxon>Lachnospiraceae</taxon>
        <taxon>Velocimicrobium</taxon>
    </lineage>
</organism>
<evidence type="ECO:0000313" key="1">
    <source>
        <dbReference type="EMBL" id="MSS64820.1"/>
    </source>
</evidence>
<dbReference type="AlphaFoldDB" id="A0A6L5Y0Z6"/>
<dbReference type="RefSeq" id="WP_154520205.1">
    <property type="nucleotide sequence ID" value="NZ_VUMT01000031.1"/>
</dbReference>
<gene>
    <name evidence="1" type="ORF">FYJ58_13235</name>
</gene>